<accession>A0A327MPC1</accession>
<dbReference type="Proteomes" id="UP000249493">
    <property type="component" value="Unassembled WGS sequence"/>
</dbReference>
<dbReference type="InterPro" id="IPR058163">
    <property type="entry name" value="LysR-type_TF_proteobact-type"/>
</dbReference>
<reference evidence="6 7" key="1">
    <citation type="submission" date="2018-06" db="EMBL/GenBank/DDBJ databases">
        <authorList>
            <person name="Zhirakovskaya E."/>
        </authorList>
    </citation>
    <scope>NUCLEOTIDE SEQUENCE [LARGE SCALE GENOMIC DNA]</scope>
    <source>
        <strain evidence="6 7">LY3</strain>
    </source>
</reference>
<dbReference type="SUPFAM" id="SSF46785">
    <property type="entry name" value="Winged helix' DNA-binding domain"/>
    <property type="match status" value="1"/>
</dbReference>
<dbReference type="PANTHER" id="PTHR30537">
    <property type="entry name" value="HTH-TYPE TRANSCRIPTIONAL REGULATOR"/>
    <property type="match status" value="1"/>
</dbReference>
<comment type="caution">
    <text evidence="6">The sequence shown here is derived from an EMBL/GenBank/DDBJ whole genome shotgun (WGS) entry which is preliminary data.</text>
</comment>
<evidence type="ECO:0000313" key="7">
    <source>
        <dbReference type="Proteomes" id="UP000249493"/>
    </source>
</evidence>
<dbReference type="InterPro" id="IPR000847">
    <property type="entry name" value="LysR_HTH_N"/>
</dbReference>
<dbReference type="GO" id="GO:0006351">
    <property type="term" value="P:DNA-templated transcription"/>
    <property type="evidence" value="ECO:0007669"/>
    <property type="project" value="TreeGrafter"/>
</dbReference>
<dbReference type="InterPro" id="IPR005119">
    <property type="entry name" value="LysR_subst-bd"/>
</dbReference>
<protein>
    <submittedName>
        <fullName evidence="6">LysR family transcriptional regulator</fullName>
    </submittedName>
</protein>
<dbReference type="FunFam" id="1.10.10.10:FF:000001">
    <property type="entry name" value="LysR family transcriptional regulator"/>
    <property type="match status" value="1"/>
</dbReference>
<dbReference type="CDD" id="cd08422">
    <property type="entry name" value="PBP2_CrgA_like"/>
    <property type="match status" value="1"/>
</dbReference>
<keyword evidence="2" id="KW-0805">Transcription regulation</keyword>
<keyword evidence="4" id="KW-0804">Transcription</keyword>
<evidence type="ECO:0000259" key="5">
    <source>
        <dbReference type="PROSITE" id="PS50931"/>
    </source>
</evidence>
<dbReference type="Gene3D" id="1.10.10.10">
    <property type="entry name" value="Winged helix-like DNA-binding domain superfamily/Winged helix DNA-binding domain"/>
    <property type="match status" value="1"/>
</dbReference>
<dbReference type="SUPFAM" id="SSF53850">
    <property type="entry name" value="Periplasmic binding protein-like II"/>
    <property type="match status" value="1"/>
</dbReference>
<dbReference type="Pfam" id="PF03466">
    <property type="entry name" value="LysR_substrate"/>
    <property type="match status" value="1"/>
</dbReference>
<name>A0A327MPC1_PSEFL</name>
<dbReference type="FunFam" id="3.40.190.290:FF:000001">
    <property type="entry name" value="Transcriptional regulator, LysR family"/>
    <property type="match status" value="1"/>
</dbReference>
<organism evidence="6 7">
    <name type="scientific">Pseudomonas fluorescens</name>
    <dbReference type="NCBI Taxonomy" id="294"/>
    <lineage>
        <taxon>Bacteria</taxon>
        <taxon>Pseudomonadati</taxon>
        <taxon>Pseudomonadota</taxon>
        <taxon>Gammaproteobacteria</taxon>
        <taxon>Pseudomonadales</taxon>
        <taxon>Pseudomonadaceae</taxon>
        <taxon>Pseudomonas</taxon>
    </lineage>
</organism>
<evidence type="ECO:0000256" key="4">
    <source>
        <dbReference type="ARBA" id="ARBA00023163"/>
    </source>
</evidence>
<keyword evidence="3" id="KW-0238">DNA-binding</keyword>
<dbReference type="Pfam" id="PF00126">
    <property type="entry name" value="HTH_1"/>
    <property type="match status" value="1"/>
</dbReference>
<dbReference type="PROSITE" id="PS50931">
    <property type="entry name" value="HTH_LYSR"/>
    <property type="match status" value="1"/>
</dbReference>
<dbReference type="GO" id="GO:0043565">
    <property type="term" value="F:sequence-specific DNA binding"/>
    <property type="evidence" value="ECO:0007669"/>
    <property type="project" value="TreeGrafter"/>
</dbReference>
<dbReference type="Gene3D" id="3.40.190.290">
    <property type="match status" value="1"/>
</dbReference>
<dbReference type="PANTHER" id="PTHR30537:SF5">
    <property type="entry name" value="HTH-TYPE TRANSCRIPTIONAL ACTIVATOR TTDR-RELATED"/>
    <property type="match status" value="1"/>
</dbReference>
<dbReference type="EMBL" id="QLIN01000014">
    <property type="protein sequence ID" value="RAI64820.1"/>
    <property type="molecule type" value="Genomic_DNA"/>
</dbReference>
<dbReference type="GO" id="GO:0003700">
    <property type="term" value="F:DNA-binding transcription factor activity"/>
    <property type="evidence" value="ECO:0007669"/>
    <property type="project" value="InterPro"/>
</dbReference>
<sequence>MQKIRESTGRVSLDELSAFVAVAETSSFTAAAKVVGRDATILSRRLTQLEARLGVQLLSRTTRQVNLTEVGALYYQSVRALLDDLDCANQEATNFASTPQGLLRISLPVTFGRRWIAPLLPTFMDRYPNIRVDARYADRHVDVVAEGFDVAIRVGALRDNSLVAHQIAPYRNLLYAAPSYLAAHGQPRTPEELVEFSCLGFTNHSTWPDWVLKQGTQRRTVRPTGPLVSDSSEALLQAAIAGIGIIFMPTWLVAPSVRSGELVQLLPDWQGSEERGVYVVMPPGRLIPSKTRLFVDEITRAILGGWDR</sequence>
<feature type="domain" description="HTH lysR-type" evidence="5">
    <location>
        <begin position="11"/>
        <end position="68"/>
    </location>
</feature>
<evidence type="ECO:0000256" key="1">
    <source>
        <dbReference type="ARBA" id="ARBA00009437"/>
    </source>
</evidence>
<gene>
    <name evidence="6" type="ORF">DOZ80_25480</name>
</gene>
<dbReference type="InterPro" id="IPR036390">
    <property type="entry name" value="WH_DNA-bd_sf"/>
</dbReference>
<dbReference type="InterPro" id="IPR036388">
    <property type="entry name" value="WH-like_DNA-bd_sf"/>
</dbReference>
<comment type="similarity">
    <text evidence="1">Belongs to the LysR transcriptional regulatory family.</text>
</comment>
<evidence type="ECO:0000256" key="2">
    <source>
        <dbReference type="ARBA" id="ARBA00023015"/>
    </source>
</evidence>
<proteinExistence type="inferred from homology"/>
<evidence type="ECO:0000256" key="3">
    <source>
        <dbReference type="ARBA" id="ARBA00023125"/>
    </source>
</evidence>
<dbReference type="AlphaFoldDB" id="A0A327MPC1"/>
<evidence type="ECO:0000313" key="6">
    <source>
        <dbReference type="EMBL" id="RAI64820.1"/>
    </source>
</evidence>